<accession>A0A397J0H0</accession>
<feature type="compositionally biased region" description="Basic and acidic residues" evidence="1">
    <location>
        <begin position="80"/>
        <end position="89"/>
    </location>
</feature>
<sequence>MLETVINNLLNDYLKLRKTTEKKKTTEKAKRRSIRVVLIKKRERTQEVSDDLEITSNEDFTNSNGVQPHHVLRGPKGPKGPKEPKEPKGSKGPKGPKRPKGPKGPKN</sequence>
<evidence type="ECO:0000313" key="3">
    <source>
        <dbReference type="Proteomes" id="UP000266861"/>
    </source>
</evidence>
<proteinExistence type="predicted"/>
<organism evidence="2 3">
    <name type="scientific">Diversispora epigaea</name>
    <dbReference type="NCBI Taxonomy" id="1348612"/>
    <lineage>
        <taxon>Eukaryota</taxon>
        <taxon>Fungi</taxon>
        <taxon>Fungi incertae sedis</taxon>
        <taxon>Mucoromycota</taxon>
        <taxon>Glomeromycotina</taxon>
        <taxon>Glomeromycetes</taxon>
        <taxon>Diversisporales</taxon>
        <taxon>Diversisporaceae</taxon>
        <taxon>Diversispora</taxon>
    </lineage>
</organism>
<reference evidence="2 3" key="1">
    <citation type="submission" date="2018-08" db="EMBL/GenBank/DDBJ databases">
        <title>Genome and evolution of the arbuscular mycorrhizal fungus Diversispora epigaea (formerly Glomus versiforme) and its bacterial endosymbionts.</title>
        <authorList>
            <person name="Sun X."/>
            <person name="Fei Z."/>
            <person name="Harrison M."/>
        </authorList>
    </citation>
    <scope>NUCLEOTIDE SEQUENCE [LARGE SCALE GENOMIC DNA]</scope>
    <source>
        <strain evidence="2 3">IT104</strain>
    </source>
</reference>
<protein>
    <submittedName>
        <fullName evidence="2">Uncharacterized protein</fullName>
    </submittedName>
</protein>
<dbReference type="EMBL" id="PQFF01000155">
    <property type="protein sequence ID" value="RHZ78420.1"/>
    <property type="molecule type" value="Genomic_DNA"/>
</dbReference>
<comment type="caution">
    <text evidence="2">The sequence shown here is derived from an EMBL/GenBank/DDBJ whole genome shotgun (WGS) entry which is preliminary data.</text>
</comment>
<dbReference type="Proteomes" id="UP000266861">
    <property type="component" value="Unassembled WGS sequence"/>
</dbReference>
<feature type="region of interest" description="Disordered" evidence="1">
    <location>
        <begin position="41"/>
        <end position="107"/>
    </location>
</feature>
<keyword evidence="3" id="KW-1185">Reference proteome</keyword>
<dbReference type="AlphaFoldDB" id="A0A397J0H0"/>
<name>A0A397J0H0_9GLOM</name>
<feature type="compositionally biased region" description="Polar residues" evidence="1">
    <location>
        <begin position="54"/>
        <end position="66"/>
    </location>
</feature>
<evidence type="ECO:0000256" key="1">
    <source>
        <dbReference type="SAM" id="MobiDB-lite"/>
    </source>
</evidence>
<gene>
    <name evidence="2" type="ORF">Glove_165g66</name>
</gene>
<feature type="compositionally biased region" description="Basic residues" evidence="1">
    <location>
        <begin position="94"/>
        <end position="107"/>
    </location>
</feature>
<evidence type="ECO:0000313" key="2">
    <source>
        <dbReference type="EMBL" id="RHZ78420.1"/>
    </source>
</evidence>